<proteinExistence type="predicted"/>
<comment type="caution">
    <text evidence="1">The sequence shown here is derived from an EMBL/GenBank/DDBJ whole genome shotgun (WGS) entry which is preliminary data.</text>
</comment>
<reference evidence="1 2" key="1">
    <citation type="submission" date="2019-03" db="EMBL/GenBank/DDBJ databases">
        <title>First draft genome of Liparis tanakae, snailfish: a comprehensive survey of snailfish specific genes.</title>
        <authorList>
            <person name="Kim W."/>
            <person name="Song I."/>
            <person name="Jeong J.-H."/>
            <person name="Kim D."/>
            <person name="Kim S."/>
            <person name="Ryu S."/>
            <person name="Song J.Y."/>
            <person name="Lee S.K."/>
        </authorList>
    </citation>
    <scope>NUCLEOTIDE SEQUENCE [LARGE SCALE GENOMIC DNA]</scope>
    <source>
        <tissue evidence="1">Muscle</tissue>
    </source>
</reference>
<dbReference type="EMBL" id="SRLO01000607">
    <property type="protein sequence ID" value="TNN50753.1"/>
    <property type="molecule type" value="Genomic_DNA"/>
</dbReference>
<keyword evidence="2" id="KW-1185">Reference proteome</keyword>
<dbReference type="Proteomes" id="UP000314294">
    <property type="component" value="Unassembled WGS sequence"/>
</dbReference>
<sequence>MHLVQRAPGHEEEAAEGDGGEFEIVFLSNGKKKKKVPQPDGGLFNVLLVKTNKTFCCLNQIDAQQLITALYTLQHMAEQIPFLLL</sequence>
<gene>
    <name evidence="1" type="ORF">EYF80_039074</name>
</gene>
<evidence type="ECO:0000313" key="1">
    <source>
        <dbReference type="EMBL" id="TNN50753.1"/>
    </source>
</evidence>
<dbReference type="AlphaFoldDB" id="A0A4Z2GCW1"/>
<organism evidence="1 2">
    <name type="scientific">Liparis tanakae</name>
    <name type="common">Tanaka's snailfish</name>
    <dbReference type="NCBI Taxonomy" id="230148"/>
    <lineage>
        <taxon>Eukaryota</taxon>
        <taxon>Metazoa</taxon>
        <taxon>Chordata</taxon>
        <taxon>Craniata</taxon>
        <taxon>Vertebrata</taxon>
        <taxon>Euteleostomi</taxon>
        <taxon>Actinopterygii</taxon>
        <taxon>Neopterygii</taxon>
        <taxon>Teleostei</taxon>
        <taxon>Neoteleostei</taxon>
        <taxon>Acanthomorphata</taxon>
        <taxon>Eupercaria</taxon>
        <taxon>Perciformes</taxon>
        <taxon>Cottioidei</taxon>
        <taxon>Cottales</taxon>
        <taxon>Liparidae</taxon>
        <taxon>Liparis</taxon>
    </lineage>
</organism>
<protein>
    <submittedName>
        <fullName evidence="1">Uncharacterized protein</fullName>
    </submittedName>
</protein>
<name>A0A4Z2GCW1_9TELE</name>
<evidence type="ECO:0000313" key="2">
    <source>
        <dbReference type="Proteomes" id="UP000314294"/>
    </source>
</evidence>
<accession>A0A4Z2GCW1</accession>